<dbReference type="PANTHER" id="PTHR44099">
    <property type="entry name" value="RABCONNECTIN-3B, ISOFORM A"/>
    <property type="match status" value="1"/>
</dbReference>
<dbReference type="InterPro" id="IPR049916">
    <property type="entry name" value="WDR72-like"/>
</dbReference>
<keyword evidence="2" id="KW-1185">Reference proteome</keyword>
<accession>A0AAV7IL01</accession>
<organism evidence="1 2">
    <name type="scientific">Cotesia glomerata</name>
    <name type="common">Lepidopteran parasitic wasp</name>
    <name type="synonym">Apanteles glomeratus</name>
    <dbReference type="NCBI Taxonomy" id="32391"/>
    <lineage>
        <taxon>Eukaryota</taxon>
        <taxon>Metazoa</taxon>
        <taxon>Ecdysozoa</taxon>
        <taxon>Arthropoda</taxon>
        <taxon>Hexapoda</taxon>
        <taxon>Insecta</taxon>
        <taxon>Pterygota</taxon>
        <taxon>Neoptera</taxon>
        <taxon>Endopterygota</taxon>
        <taxon>Hymenoptera</taxon>
        <taxon>Apocrita</taxon>
        <taxon>Ichneumonoidea</taxon>
        <taxon>Braconidae</taxon>
        <taxon>Microgastrinae</taxon>
        <taxon>Cotesia</taxon>
    </lineage>
</organism>
<comment type="caution">
    <text evidence="1">The sequence shown here is derived from an EMBL/GenBank/DDBJ whole genome shotgun (WGS) entry which is preliminary data.</text>
</comment>
<dbReference type="PANTHER" id="PTHR44099:SF4">
    <property type="entry name" value="RABCONNECTIN-3B, ISOFORM A"/>
    <property type="match status" value="1"/>
</dbReference>
<sequence length="160" mass="18064">MIVECSDGADYVWQMESRHLDRVLHRIIAEEVLFACSDNSIITGDAAAGGEHGLANSTVHVLRGLRHRNLSAIQHATQRGLHQLQQLHSGHGDHHESQLKTKDYPLNIERFRGNVKDHKGHILFFNVEALVNFVGRVKDKAGDVEKLLKEKDRHGIDLCR</sequence>
<dbReference type="Proteomes" id="UP000826195">
    <property type="component" value="Unassembled WGS sequence"/>
</dbReference>
<dbReference type="EMBL" id="JAHXZJ010001492">
    <property type="protein sequence ID" value="KAH0552390.1"/>
    <property type="molecule type" value="Genomic_DNA"/>
</dbReference>
<proteinExistence type="predicted"/>
<reference evidence="1 2" key="1">
    <citation type="journal article" date="2021" name="J. Hered.">
        <title>A chromosome-level genome assembly of the parasitoid wasp, Cotesia glomerata (Hymenoptera: Braconidae).</title>
        <authorList>
            <person name="Pinto B.J."/>
            <person name="Weis J.J."/>
            <person name="Gamble T."/>
            <person name="Ode P.J."/>
            <person name="Paul R."/>
            <person name="Zaspel J.M."/>
        </authorList>
    </citation>
    <scope>NUCLEOTIDE SEQUENCE [LARGE SCALE GENOMIC DNA]</scope>
    <source>
        <strain evidence="1">CgM1</strain>
    </source>
</reference>
<evidence type="ECO:0000313" key="1">
    <source>
        <dbReference type="EMBL" id="KAH0552390.1"/>
    </source>
</evidence>
<evidence type="ECO:0000313" key="2">
    <source>
        <dbReference type="Proteomes" id="UP000826195"/>
    </source>
</evidence>
<name>A0AAV7IL01_COTGL</name>
<dbReference type="AlphaFoldDB" id="A0AAV7IL01"/>
<dbReference type="GO" id="GO:0005737">
    <property type="term" value="C:cytoplasm"/>
    <property type="evidence" value="ECO:0007669"/>
    <property type="project" value="TreeGrafter"/>
</dbReference>
<protein>
    <submittedName>
        <fullName evidence="1">Uncharacterized protein</fullName>
    </submittedName>
</protein>
<gene>
    <name evidence="1" type="ORF">KQX54_009379</name>
</gene>